<accession>A0A8T2MVC5</accession>
<feature type="non-terminal residue" evidence="17">
    <location>
        <position position="1"/>
    </location>
</feature>
<evidence type="ECO:0000256" key="11">
    <source>
        <dbReference type="ARBA" id="ARBA00034296"/>
    </source>
</evidence>
<feature type="domain" description="Tubulin/FtsZ GTPase" evidence="15">
    <location>
        <begin position="746"/>
        <end position="943"/>
    </location>
</feature>
<dbReference type="InterPro" id="IPR037103">
    <property type="entry name" value="Tubulin/FtsZ-like_C"/>
</dbReference>
<dbReference type="InterPro" id="IPR018316">
    <property type="entry name" value="Tubulin/FtsZ_2-layer-sand-dom"/>
</dbReference>
<comment type="similarity">
    <text evidence="3">Belongs to the tubulin family.</text>
</comment>
<proteinExistence type="inferred from homology"/>
<keyword evidence="5" id="KW-0963">Cytoplasm</keyword>
<dbReference type="Proteomes" id="UP000824540">
    <property type="component" value="Unassembled WGS sequence"/>
</dbReference>
<comment type="subcellular location">
    <subcellularLocation>
        <location evidence="2">Cytoplasm</location>
        <location evidence="2">Cytoskeleton</location>
    </subcellularLocation>
</comment>
<feature type="domain" description="Tubulin/FtsZ 2-layer sandwich" evidence="16">
    <location>
        <begin position="454"/>
        <end position="599"/>
    </location>
</feature>
<feature type="compositionally biased region" description="Polar residues" evidence="14">
    <location>
        <begin position="42"/>
        <end position="54"/>
    </location>
</feature>
<dbReference type="SUPFAM" id="SSF55307">
    <property type="entry name" value="Tubulin C-terminal domain-like"/>
    <property type="match status" value="2"/>
</dbReference>
<name>A0A8T2MVC5_9TELE</name>
<dbReference type="FunFam" id="3.40.50.1440:FF:000002">
    <property type="entry name" value="Tubulin alpha chain"/>
    <property type="match status" value="2"/>
</dbReference>
<evidence type="ECO:0000256" key="1">
    <source>
        <dbReference type="ARBA" id="ARBA00001946"/>
    </source>
</evidence>
<dbReference type="InterPro" id="IPR036525">
    <property type="entry name" value="Tubulin/FtsZ_GTPase_sf"/>
</dbReference>
<dbReference type="Gene3D" id="3.40.50.1440">
    <property type="entry name" value="Tubulin/FtsZ, GTPase domain"/>
    <property type="match status" value="2"/>
</dbReference>
<dbReference type="CDD" id="cd02186">
    <property type="entry name" value="alpha_tubulin"/>
    <property type="match status" value="2"/>
</dbReference>
<comment type="caution">
    <text evidence="17">The sequence shown here is derived from an EMBL/GenBank/DDBJ whole genome shotgun (WGS) entry which is preliminary data.</text>
</comment>
<dbReference type="AlphaFoldDB" id="A0A8T2MVC5"/>
<dbReference type="InterPro" id="IPR023123">
    <property type="entry name" value="Tubulin_C"/>
</dbReference>
<evidence type="ECO:0000259" key="16">
    <source>
        <dbReference type="SMART" id="SM00865"/>
    </source>
</evidence>
<keyword evidence="6" id="KW-0493">Microtubule</keyword>
<dbReference type="InterPro" id="IPR008280">
    <property type="entry name" value="Tub_FtsZ_C"/>
</dbReference>
<feature type="compositionally biased region" description="Gly residues" evidence="14">
    <location>
        <begin position="1"/>
        <end position="11"/>
    </location>
</feature>
<comment type="catalytic activity">
    <reaction evidence="12">
        <text>GTP + H2O = GDP + phosphate + H(+)</text>
        <dbReference type="Rhea" id="RHEA:19669"/>
        <dbReference type="ChEBI" id="CHEBI:15377"/>
        <dbReference type="ChEBI" id="CHEBI:15378"/>
        <dbReference type="ChEBI" id="CHEBI:37565"/>
        <dbReference type="ChEBI" id="CHEBI:43474"/>
        <dbReference type="ChEBI" id="CHEBI:58189"/>
    </reaction>
    <physiologicalReaction direction="left-to-right" evidence="12">
        <dbReference type="Rhea" id="RHEA:19670"/>
    </physiologicalReaction>
</comment>
<dbReference type="GO" id="GO:0005874">
    <property type="term" value="C:microtubule"/>
    <property type="evidence" value="ECO:0007669"/>
    <property type="project" value="UniProtKB-KW"/>
</dbReference>
<comment type="subunit">
    <text evidence="4">Dimer of alpha and beta chains. A typical microtubule is a hollow water-filled tube with an outer diameter of 25 nm and an inner diameter of 15 nM. Alpha-beta heterodimers associate head-to-tail to form protofilaments running lengthwise along the microtubule wall with the beta-tubulin subunit facing the microtubule plus end conferring a structural polarity. Microtubules usually have 13 protofilaments but different protofilament numbers can be found in some organisms and specialized cells.</text>
</comment>
<dbReference type="EMBL" id="JAFBMS010000325">
    <property type="protein sequence ID" value="KAG9331536.1"/>
    <property type="molecule type" value="Genomic_DNA"/>
</dbReference>
<evidence type="ECO:0000256" key="9">
    <source>
        <dbReference type="ARBA" id="ARBA00023134"/>
    </source>
</evidence>
<dbReference type="Gene3D" id="1.10.287.600">
    <property type="entry name" value="Helix hairpin bin"/>
    <property type="match status" value="2"/>
</dbReference>
<keyword evidence="10" id="KW-0206">Cytoskeleton</keyword>
<feature type="domain" description="Tubulin/FtsZ 2-layer sandwich" evidence="16">
    <location>
        <begin position="945"/>
        <end position="1090"/>
    </location>
</feature>
<keyword evidence="9" id="KW-0342">GTP-binding</keyword>
<evidence type="ECO:0000256" key="3">
    <source>
        <dbReference type="ARBA" id="ARBA00009636"/>
    </source>
</evidence>
<dbReference type="FunFam" id="1.10.287.600:FF:000005">
    <property type="entry name" value="Tubulin alpha chain"/>
    <property type="match status" value="1"/>
</dbReference>
<organism evidence="17 18">
    <name type="scientific">Albula glossodonta</name>
    <name type="common">roundjaw bonefish</name>
    <dbReference type="NCBI Taxonomy" id="121402"/>
    <lineage>
        <taxon>Eukaryota</taxon>
        <taxon>Metazoa</taxon>
        <taxon>Chordata</taxon>
        <taxon>Craniata</taxon>
        <taxon>Vertebrata</taxon>
        <taxon>Euteleostomi</taxon>
        <taxon>Actinopterygii</taxon>
        <taxon>Neopterygii</taxon>
        <taxon>Teleostei</taxon>
        <taxon>Albuliformes</taxon>
        <taxon>Albulidae</taxon>
        <taxon>Albula</taxon>
    </lineage>
</organism>
<dbReference type="PANTHER" id="PTHR11588">
    <property type="entry name" value="TUBULIN"/>
    <property type="match status" value="1"/>
</dbReference>
<evidence type="ECO:0000256" key="13">
    <source>
        <dbReference type="ARBA" id="ARBA00068784"/>
    </source>
</evidence>
<evidence type="ECO:0000313" key="17">
    <source>
        <dbReference type="EMBL" id="KAG9331536.1"/>
    </source>
</evidence>
<dbReference type="GO" id="GO:0005525">
    <property type="term" value="F:GTP binding"/>
    <property type="evidence" value="ECO:0007669"/>
    <property type="project" value="UniProtKB-KW"/>
</dbReference>
<evidence type="ECO:0000256" key="10">
    <source>
        <dbReference type="ARBA" id="ARBA00023212"/>
    </source>
</evidence>
<evidence type="ECO:0000256" key="8">
    <source>
        <dbReference type="ARBA" id="ARBA00022801"/>
    </source>
</evidence>
<dbReference type="SUPFAM" id="SSF52490">
    <property type="entry name" value="Tubulin nucleotide-binding domain-like"/>
    <property type="match status" value="2"/>
</dbReference>
<evidence type="ECO:0000256" key="4">
    <source>
        <dbReference type="ARBA" id="ARBA00011747"/>
    </source>
</evidence>
<dbReference type="OrthoDB" id="6244442at2759"/>
<dbReference type="SMART" id="SM00865">
    <property type="entry name" value="Tubulin_C"/>
    <property type="match status" value="2"/>
</dbReference>
<dbReference type="Gene3D" id="3.30.1330.20">
    <property type="entry name" value="Tubulin/FtsZ, C-terminal domain"/>
    <property type="match status" value="2"/>
</dbReference>
<feature type="domain" description="Tubulin/FtsZ GTPase" evidence="15">
    <location>
        <begin position="255"/>
        <end position="452"/>
    </location>
</feature>
<reference evidence="17" key="1">
    <citation type="thesis" date="2021" institute="BYU ScholarsArchive" country="Provo, UT, USA">
        <title>Applications of and Algorithms for Genome Assembly and Genomic Analyses with an Emphasis on Marine Teleosts.</title>
        <authorList>
            <person name="Pickett B.D."/>
        </authorList>
    </citation>
    <scope>NUCLEOTIDE SEQUENCE</scope>
    <source>
        <strain evidence="17">HI-2016</strain>
    </source>
</reference>
<evidence type="ECO:0000256" key="14">
    <source>
        <dbReference type="SAM" id="MobiDB-lite"/>
    </source>
</evidence>
<dbReference type="Pfam" id="PF00091">
    <property type="entry name" value="Tubulin"/>
    <property type="match status" value="2"/>
</dbReference>
<dbReference type="InterPro" id="IPR017975">
    <property type="entry name" value="Tubulin_CS"/>
</dbReference>
<feature type="region of interest" description="Disordered" evidence="14">
    <location>
        <begin position="1"/>
        <end position="78"/>
    </location>
</feature>
<evidence type="ECO:0000256" key="12">
    <source>
        <dbReference type="ARBA" id="ARBA00049117"/>
    </source>
</evidence>
<comment type="cofactor">
    <cofactor evidence="1">
        <name>Mg(2+)</name>
        <dbReference type="ChEBI" id="CHEBI:18420"/>
    </cofactor>
</comment>
<dbReference type="SMART" id="SM00864">
    <property type="entry name" value="Tubulin"/>
    <property type="match status" value="2"/>
</dbReference>
<dbReference type="GO" id="GO:0005200">
    <property type="term" value="F:structural constituent of cytoskeleton"/>
    <property type="evidence" value="ECO:0007669"/>
    <property type="project" value="InterPro"/>
</dbReference>
<keyword evidence="18" id="KW-1185">Reference proteome</keyword>
<evidence type="ECO:0000256" key="2">
    <source>
        <dbReference type="ARBA" id="ARBA00004245"/>
    </source>
</evidence>
<keyword evidence="7" id="KW-0547">Nucleotide-binding</keyword>
<dbReference type="GO" id="GO:0007017">
    <property type="term" value="P:microtubule-based process"/>
    <property type="evidence" value="ECO:0007669"/>
    <property type="project" value="InterPro"/>
</dbReference>
<evidence type="ECO:0000313" key="18">
    <source>
        <dbReference type="Proteomes" id="UP000824540"/>
    </source>
</evidence>
<gene>
    <name evidence="17" type="ORF">JZ751_018865</name>
</gene>
<evidence type="ECO:0000256" key="5">
    <source>
        <dbReference type="ARBA" id="ARBA00022490"/>
    </source>
</evidence>
<dbReference type="FunFam" id="1.10.287.600:FF:000001">
    <property type="entry name" value="Tubulin alpha chain"/>
    <property type="match status" value="1"/>
</dbReference>
<dbReference type="PROSITE" id="PS00227">
    <property type="entry name" value="TUBULIN"/>
    <property type="match status" value="2"/>
</dbReference>
<sequence length="1131" mass="124645">MSPQQGGGGAEGVHCSRGREFKQAGAASSCRKQGKRHIPSAVSETGQMADSLTLKTPKEQRSLQDMEESGTTGGRSTLITVPHRITPHGRHVTPRRCVAERLFVRKPDTSCAAATGLGWKLGLKITDCGQGSWGEGCGWQGVLRYSTKPLLYAATPASAHTCLDAPEGRRPGFTCCPKSVSLSCPSPYLKQSDSSVHPVMAKAFAGKRECISIHVGQAGAQIGNACWELYCLEHGIQPDGQMPSDKTIGGGDDSFNTFFSETGAGKHVPRAVFVDLEPTVIDEVRTGTYRQLFHPEQLITGKEDAANNYARGHYTIGKEIIDLVLDRIRKLADQCTGLQGFLIFHSFGGGTGSGFTSLLMERLSVDYGKKSKLEFAVYPAPQVSTAVVEPYNSILTTHTTLEHSDCAFMVDNEAIYDICRRNLDIERPTYTNLNRLIGQIVSSITASLRFDGALNVDLTEFQTNLVPYPRIHFPLATYAPVISAEKAYHEQLSVAEITNACFEPANQMVKCDPRHGKYMACCLLYRGDVVPKDVNSAIATIKTKRTIQFVDWCPTGFKVGINYQPPTVVPGGDLAKVQRAVCMLSNTTAIAEAWARLDHKFDLMYAKRAFVHWYVGEGMEEGEFSEAREDMAALEKDYEEVGTDSIGDEGEEEGEEPASCFAPPLISRYKNSASPCLHHYCLLFPNPQLRLEGKPDKMRECISMHVGQAGAQMGNACWELYCLEHGIQPDGQMPSDKTIGGGDDSFNTFFSETGAGKHVPRAVFVDLEPTVIDEVRTGTYRQLFHPEQLITGKEDAANNYARGHYTIGKEIIDLVLDRTRKLADQCTGLQGFLIFHSFGGGTGSGFTSLLMERLSVDYGKKSKLEFAVYPAPQVSTAVVEPYNSILTTHTTLEHSDCAFMVDNEAIYDICRRNLDIERPTYTNLNRLIGQIVSSITASLRFDGALNVDLTEFQTNLVPYPRIHFPLATYAPVISAEKAYHEQLSVADITNACFEPANQMVKCDPRHGKYMACCLLYRGDVVPKDVNSAIATIKTKRTIQFVDWCPTGFKVGINYQPPTVVPGGDLAKVQRAVCMLSNTTAIAEAWARLDHKFDLMYAKRAFVHWYVGEGMEEGEFSEAREDMAALEKDYEE</sequence>
<evidence type="ECO:0000256" key="7">
    <source>
        <dbReference type="ARBA" id="ARBA00022741"/>
    </source>
</evidence>
<dbReference type="PRINTS" id="PR01161">
    <property type="entry name" value="TUBULIN"/>
</dbReference>
<evidence type="ECO:0000259" key="15">
    <source>
        <dbReference type="SMART" id="SM00864"/>
    </source>
</evidence>
<dbReference type="InterPro" id="IPR003008">
    <property type="entry name" value="Tubulin_FtsZ_GTPase"/>
</dbReference>
<dbReference type="InterPro" id="IPR002452">
    <property type="entry name" value="Alpha_tubulin"/>
</dbReference>
<evidence type="ECO:0000256" key="6">
    <source>
        <dbReference type="ARBA" id="ARBA00022701"/>
    </source>
</evidence>
<dbReference type="FunFam" id="3.30.1330.20:FF:000001">
    <property type="entry name" value="Tubulin alpha chain"/>
    <property type="match status" value="2"/>
</dbReference>
<dbReference type="PRINTS" id="PR01162">
    <property type="entry name" value="ALPHATUBULIN"/>
</dbReference>
<keyword evidence="8" id="KW-0378">Hydrolase</keyword>
<protein>
    <recommendedName>
        <fullName evidence="13">Tubulin alpha chain-like 3</fullName>
    </recommendedName>
</protein>
<dbReference type="InterPro" id="IPR000217">
    <property type="entry name" value="Tubulin"/>
</dbReference>
<comment type="function">
    <text evidence="11">Tubulin is the major constituent of microtubules, a cylinder consisting of laterally associated linear protofilaments composed of alpha- and beta-tubulin heterodimers. Microtubules grow by the addition of GTP-tubulin dimers to the microtubule end, where a stabilizing cap forms. Below the cap, tubulin dimers are in GDP-bound state, owing to GTPase activity of alpha-tubulin.</text>
</comment>
<dbReference type="Pfam" id="PF03953">
    <property type="entry name" value="Tubulin_C"/>
    <property type="match status" value="2"/>
</dbReference>
<dbReference type="GO" id="GO:0016787">
    <property type="term" value="F:hydrolase activity"/>
    <property type="evidence" value="ECO:0007669"/>
    <property type="project" value="UniProtKB-KW"/>
</dbReference>